<comment type="similarity">
    <text evidence="2">Belongs to the monovalent cation:proton antiporter 1 (CPA1) transporter (TC 2.A.36) family.</text>
</comment>
<evidence type="ECO:0000313" key="15">
    <source>
        <dbReference type="Proteomes" id="UP000256919"/>
    </source>
</evidence>
<feature type="transmembrane region" description="Helical" evidence="12">
    <location>
        <begin position="232"/>
        <end position="251"/>
    </location>
</feature>
<dbReference type="AlphaFoldDB" id="A0A3D9MER3"/>
<keyword evidence="11" id="KW-0739">Sodium transport</keyword>
<keyword evidence="9" id="KW-0406">Ion transport</keyword>
<protein>
    <submittedName>
        <fullName evidence="14">Sodium/proton antiporter (CPA1 family)</fullName>
    </submittedName>
</protein>
<evidence type="ECO:0000256" key="5">
    <source>
        <dbReference type="ARBA" id="ARBA00022475"/>
    </source>
</evidence>
<keyword evidence="7 12" id="KW-1133">Transmembrane helix</keyword>
<dbReference type="GO" id="GO:0015386">
    <property type="term" value="F:potassium:proton antiporter activity"/>
    <property type="evidence" value="ECO:0007669"/>
    <property type="project" value="TreeGrafter"/>
</dbReference>
<comment type="subcellular location">
    <subcellularLocation>
        <location evidence="1">Cell membrane</location>
        <topology evidence="1">Multi-pass membrane protein</topology>
    </subcellularLocation>
</comment>
<feature type="domain" description="Cation/H+ exchanger transmembrane" evidence="13">
    <location>
        <begin position="14"/>
        <end position="408"/>
    </location>
</feature>
<feature type="transmembrane region" description="Helical" evidence="12">
    <location>
        <begin position="97"/>
        <end position="123"/>
    </location>
</feature>
<name>A0A3D9MER3_9FLAO</name>
<keyword evidence="15" id="KW-1185">Reference proteome</keyword>
<evidence type="ECO:0000313" key="14">
    <source>
        <dbReference type="EMBL" id="REE17044.1"/>
    </source>
</evidence>
<feature type="transmembrane region" description="Helical" evidence="12">
    <location>
        <begin position="6"/>
        <end position="22"/>
    </location>
</feature>
<reference evidence="14 15" key="1">
    <citation type="submission" date="2018-07" db="EMBL/GenBank/DDBJ databases">
        <title>Genomic Encyclopedia of Type Strains, Phase III (KMG-III): the genomes of soil and plant-associated and newly described type strains.</title>
        <authorList>
            <person name="Whitman W."/>
        </authorList>
    </citation>
    <scope>NUCLEOTIDE SEQUENCE [LARGE SCALE GENOMIC DNA]</scope>
    <source>
        <strain evidence="14 15">CECT 7948</strain>
    </source>
</reference>
<dbReference type="OrthoDB" id="9774146at2"/>
<feature type="transmembrane region" description="Helical" evidence="12">
    <location>
        <begin position="200"/>
        <end position="220"/>
    </location>
</feature>
<dbReference type="EMBL" id="QREI01000005">
    <property type="protein sequence ID" value="REE17044.1"/>
    <property type="molecule type" value="Genomic_DNA"/>
</dbReference>
<sequence length="415" mass="45652">MDYYSIATILIVLSAGFGYINEKFLKLPITIGLMVITIVFTVVLVGIAQFDDTLLVQEREFIALIDFETVLLDIMLSFLLFAGALHTNFNQLKVQRWPILAFATVGVLVSTFLVGIAMFYVLMLMDLNVDFIYCLLFGALISPTDPIAVLGILKKAGAPKKLETKIVGESLFNDGVGVVVFLTIFAIAAKPNAAIELADIATLFGQEVIGGIVLGLFLGWITYRLMRSIDSYEIEVILTLASVMGGTMLAHKFHLSAPLAMVTAGLIVGNDTVRNSAMSETTELYVDKFWELVDVLLNTILFVMIGMEMLVLTLDGKYIYAGLLAIPLILVCRYISLWLPIKFFEMRLDFVPKTNLIMTWGGLRGGISIALALSLTKDMHRELFLVITYVVVVVSIVGQGLTVGPIIKRLTKSIV</sequence>
<feature type="transmembrane region" description="Helical" evidence="12">
    <location>
        <begin position="357"/>
        <end position="376"/>
    </location>
</feature>
<evidence type="ECO:0000256" key="9">
    <source>
        <dbReference type="ARBA" id="ARBA00023065"/>
    </source>
</evidence>
<keyword evidence="6 12" id="KW-0812">Transmembrane</keyword>
<proteinExistence type="inferred from homology"/>
<feature type="transmembrane region" description="Helical" evidence="12">
    <location>
        <begin position="289"/>
        <end position="311"/>
    </location>
</feature>
<feature type="transmembrane region" description="Helical" evidence="12">
    <location>
        <begin position="171"/>
        <end position="188"/>
    </location>
</feature>
<feature type="transmembrane region" description="Helical" evidence="12">
    <location>
        <begin position="318"/>
        <end position="337"/>
    </location>
</feature>
<evidence type="ECO:0000256" key="8">
    <source>
        <dbReference type="ARBA" id="ARBA00023053"/>
    </source>
</evidence>
<evidence type="ECO:0000256" key="3">
    <source>
        <dbReference type="ARBA" id="ARBA00022448"/>
    </source>
</evidence>
<evidence type="ECO:0000256" key="7">
    <source>
        <dbReference type="ARBA" id="ARBA00022989"/>
    </source>
</evidence>
<keyword evidence="8" id="KW-0915">Sodium</keyword>
<dbReference type="GO" id="GO:0005886">
    <property type="term" value="C:plasma membrane"/>
    <property type="evidence" value="ECO:0007669"/>
    <property type="project" value="UniProtKB-SubCell"/>
</dbReference>
<dbReference type="Gene3D" id="6.10.140.1330">
    <property type="match status" value="1"/>
</dbReference>
<keyword evidence="5" id="KW-1003">Cell membrane</keyword>
<comment type="caution">
    <text evidence="14">The sequence shown here is derived from an EMBL/GenBank/DDBJ whole genome shotgun (WGS) entry which is preliminary data.</text>
</comment>
<evidence type="ECO:0000256" key="2">
    <source>
        <dbReference type="ARBA" id="ARBA00007367"/>
    </source>
</evidence>
<dbReference type="PANTHER" id="PTHR10110:SF195">
    <property type="entry name" value="NA(+)_H(+) ANTIPORTER NHAS2"/>
    <property type="match status" value="1"/>
</dbReference>
<dbReference type="GO" id="GO:0051453">
    <property type="term" value="P:regulation of intracellular pH"/>
    <property type="evidence" value="ECO:0007669"/>
    <property type="project" value="TreeGrafter"/>
</dbReference>
<dbReference type="Pfam" id="PF00999">
    <property type="entry name" value="Na_H_Exchanger"/>
    <property type="match status" value="1"/>
</dbReference>
<evidence type="ECO:0000256" key="1">
    <source>
        <dbReference type="ARBA" id="ARBA00004651"/>
    </source>
</evidence>
<dbReference type="RefSeq" id="WP_115810839.1">
    <property type="nucleotide sequence ID" value="NZ_QREI01000005.1"/>
</dbReference>
<dbReference type="GO" id="GO:0015385">
    <property type="term" value="F:sodium:proton antiporter activity"/>
    <property type="evidence" value="ECO:0007669"/>
    <property type="project" value="InterPro"/>
</dbReference>
<keyword evidence="4" id="KW-0050">Antiport</keyword>
<evidence type="ECO:0000259" key="13">
    <source>
        <dbReference type="Pfam" id="PF00999"/>
    </source>
</evidence>
<dbReference type="PANTHER" id="PTHR10110">
    <property type="entry name" value="SODIUM/HYDROGEN EXCHANGER"/>
    <property type="match status" value="1"/>
</dbReference>
<accession>A0A3D9MER3</accession>
<organism evidence="14 15">
    <name type="scientific">Winogradskyella pacifica</name>
    <dbReference type="NCBI Taxonomy" id="664642"/>
    <lineage>
        <taxon>Bacteria</taxon>
        <taxon>Pseudomonadati</taxon>
        <taxon>Bacteroidota</taxon>
        <taxon>Flavobacteriia</taxon>
        <taxon>Flavobacteriales</taxon>
        <taxon>Flavobacteriaceae</taxon>
        <taxon>Winogradskyella</taxon>
    </lineage>
</organism>
<evidence type="ECO:0000256" key="12">
    <source>
        <dbReference type="SAM" id="Phobius"/>
    </source>
</evidence>
<feature type="transmembrane region" description="Helical" evidence="12">
    <location>
        <begin position="383"/>
        <end position="407"/>
    </location>
</feature>
<dbReference type="Proteomes" id="UP000256919">
    <property type="component" value="Unassembled WGS sequence"/>
</dbReference>
<dbReference type="InterPro" id="IPR018422">
    <property type="entry name" value="Cation/H_exchanger_CPA1"/>
</dbReference>
<evidence type="ECO:0000256" key="11">
    <source>
        <dbReference type="ARBA" id="ARBA00023201"/>
    </source>
</evidence>
<gene>
    <name evidence="14" type="ORF">DFQ09_105258</name>
</gene>
<feature type="transmembrane region" description="Helical" evidence="12">
    <location>
        <begin position="29"/>
        <end position="50"/>
    </location>
</feature>
<keyword evidence="10 12" id="KW-0472">Membrane</keyword>
<evidence type="ECO:0000256" key="4">
    <source>
        <dbReference type="ARBA" id="ARBA00022449"/>
    </source>
</evidence>
<evidence type="ECO:0000256" key="6">
    <source>
        <dbReference type="ARBA" id="ARBA00022692"/>
    </source>
</evidence>
<feature type="transmembrane region" description="Helical" evidence="12">
    <location>
        <begin position="62"/>
        <end position="85"/>
    </location>
</feature>
<feature type="transmembrane region" description="Helical" evidence="12">
    <location>
        <begin position="129"/>
        <end position="150"/>
    </location>
</feature>
<dbReference type="InterPro" id="IPR006153">
    <property type="entry name" value="Cation/H_exchanger_TM"/>
</dbReference>
<evidence type="ECO:0000256" key="10">
    <source>
        <dbReference type="ARBA" id="ARBA00023136"/>
    </source>
</evidence>
<dbReference type="GO" id="GO:0098719">
    <property type="term" value="P:sodium ion import across plasma membrane"/>
    <property type="evidence" value="ECO:0007669"/>
    <property type="project" value="TreeGrafter"/>
</dbReference>
<keyword evidence="3" id="KW-0813">Transport</keyword>